<evidence type="ECO:0000259" key="6">
    <source>
        <dbReference type="PROSITE" id="PS50850"/>
    </source>
</evidence>
<name>A0AAN9Y2I1_9HEMI</name>
<evidence type="ECO:0000256" key="2">
    <source>
        <dbReference type="ARBA" id="ARBA00022692"/>
    </source>
</evidence>
<dbReference type="EMBL" id="JBBCAQ010000032">
    <property type="protein sequence ID" value="KAK7584341.1"/>
    <property type="molecule type" value="Genomic_DNA"/>
</dbReference>
<dbReference type="InterPro" id="IPR036259">
    <property type="entry name" value="MFS_trans_sf"/>
</dbReference>
<dbReference type="InterPro" id="IPR050549">
    <property type="entry name" value="MFS_Trehalose_Transporter"/>
</dbReference>
<feature type="transmembrane region" description="Helical" evidence="5">
    <location>
        <begin position="85"/>
        <end position="103"/>
    </location>
</feature>
<dbReference type="AlphaFoldDB" id="A0AAN9Y2I1"/>
<dbReference type="InterPro" id="IPR020846">
    <property type="entry name" value="MFS_dom"/>
</dbReference>
<feature type="transmembrane region" description="Helical" evidence="5">
    <location>
        <begin position="320"/>
        <end position="340"/>
    </location>
</feature>
<dbReference type="Gene3D" id="1.20.1250.20">
    <property type="entry name" value="MFS general substrate transporter like domains"/>
    <property type="match status" value="1"/>
</dbReference>
<accession>A0AAN9Y2I1</accession>
<proteinExistence type="predicted"/>
<feature type="transmembrane region" description="Helical" evidence="5">
    <location>
        <begin position="282"/>
        <end position="308"/>
    </location>
</feature>
<feature type="transmembrane region" description="Helical" evidence="5">
    <location>
        <begin position="224"/>
        <end position="242"/>
    </location>
</feature>
<organism evidence="7 8">
    <name type="scientific">Parthenolecanium corni</name>
    <dbReference type="NCBI Taxonomy" id="536013"/>
    <lineage>
        <taxon>Eukaryota</taxon>
        <taxon>Metazoa</taxon>
        <taxon>Ecdysozoa</taxon>
        <taxon>Arthropoda</taxon>
        <taxon>Hexapoda</taxon>
        <taxon>Insecta</taxon>
        <taxon>Pterygota</taxon>
        <taxon>Neoptera</taxon>
        <taxon>Paraneoptera</taxon>
        <taxon>Hemiptera</taxon>
        <taxon>Sternorrhyncha</taxon>
        <taxon>Coccoidea</taxon>
        <taxon>Coccidae</taxon>
        <taxon>Parthenolecanium</taxon>
    </lineage>
</organism>
<comment type="subcellular location">
    <subcellularLocation>
        <location evidence="1">Membrane</location>
        <topology evidence="1">Multi-pass membrane protein</topology>
    </subcellularLocation>
</comment>
<comment type="caution">
    <text evidence="7">The sequence shown here is derived from an EMBL/GenBank/DDBJ whole genome shotgun (WGS) entry which is preliminary data.</text>
</comment>
<feature type="transmembrane region" description="Helical" evidence="5">
    <location>
        <begin position="12"/>
        <end position="33"/>
    </location>
</feature>
<dbReference type="InterPro" id="IPR005828">
    <property type="entry name" value="MFS_sugar_transport-like"/>
</dbReference>
<evidence type="ECO:0000313" key="8">
    <source>
        <dbReference type="Proteomes" id="UP001367676"/>
    </source>
</evidence>
<keyword evidence="3 5" id="KW-1133">Transmembrane helix</keyword>
<gene>
    <name evidence="7" type="ORF">V9T40_005304</name>
</gene>
<dbReference type="PANTHER" id="PTHR48021:SF1">
    <property type="entry name" value="GH07001P-RELATED"/>
    <property type="match status" value="1"/>
</dbReference>
<keyword evidence="8" id="KW-1185">Reference proteome</keyword>
<reference evidence="7 8" key="1">
    <citation type="submission" date="2024-03" db="EMBL/GenBank/DDBJ databases">
        <title>Adaptation during the transition from Ophiocordyceps entomopathogen to insect associate is accompanied by gene loss and intensified selection.</title>
        <authorList>
            <person name="Ward C.M."/>
            <person name="Onetto C.A."/>
            <person name="Borneman A.R."/>
        </authorList>
    </citation>
    <scope>NUCLEOTIDE SEQUENCE [LARGE SCALE GENOMIC DNA]</scope>
    <source>
        <strain evidence="7">AWRI1</strain>
        <tissue evidence="7">Single Adult Female</tissue>
    </source>
</reference>
<feature type="transmembrane region" description="Helical" evidence="5">
    <location>
        <begin position="191"/>
        <end position="212"/>
    </location>
</feature>
<dbReference type="PROSITE" id="PS50850">
    <property type="entry name" value="MFS"/>
    <property type="match status" value="1"/>
</dbReference>
<dbReference type="InterPro" id="IPR003663">
    <property type="entry name" value="Sugar/inositol_transpt"/>
</dbReference>
<dbReference type="Pfam" id="PF00083">
    <property type="entry name" value="Sugar_tr"/>
    <property type="match status" value="1"/>
</dbReference>
<dbReference type="PRINTS" id="PR00171">
    <property type="entry name" value="SUGRTRNSPORT"/>
</dbReference>
<dbReference type="Proteomes" id="UP001367676">
    <property type="component" value="Unassembled WGS sequence"/>
</dbReference>
<protein>
    <recommendedName>
        <fullName evidence="6">Major facilitator superfamily (MFS) profile domain-containing protein</fullName>
    </recommendedName>
</protein>
<evidence type="ECO:0000256" key="5">
    <source>
        <dbReference type="SAM" id="Phobius"/>
    </source>
</evidence>
<feature type="transmembrane region" description="Helical" evidence="5">
    <location>
        <begin position="109"/>
        <end position="127"/>
    </location>
</feature>
<feature type="transmembrane region" description="Helical" evidence="5">
    <location>
        <begin position="53"/>
        <end position="73"/>
    </location>
</feature>
<evidence type="ECO:0000256" key="1">
    <source>
        <dbReference type="ARBA" id="ARBA00004141"/>
    </source>
</evidence>
<dbReference type="GO" id="GO:0016020">
    <property type="term" value="C:membrane"/>
    <property type="evidence" value="ECO:0007669"/>
    <property type="project" value="UniProtKB-SubCell"/>
</dbReference>
<keyword evidence="2 5" id="KW-0812">Transmembrane</keyword>
<feature type="domain" description="Major facilitator superfamily (MFS) profile" evidence="6">
    <location>
        <begin position="1"/>
        <end position="375"/>
    </location>
</feature>
<evidence type="ECO:0000313" key="7">
    <source>
        <dbReference type="EMBL" id="KAK7584341.1"/>
    </source>
</evidence>
<dbReference type="SUPFAM" id="SSF103473">
    <property type="entry name" value="MFS general substrate transporter"/>
    <property type="match status" value="1"/>
</dbReference>
<feature type="transmembrane region" description="Helical" evidence="5">
    <location>
        <begin position="249"/>
        <end position="270"/>
    </location>
</feature>
<dbReference type="PANTHER" id="PTHR48021">
    <property type="match status" value="1"/>
</dbReference>
<dbReference type="GO" id="GO:0022857">
    <property type="term" value="F:transmembrane transporter activity"/>
    <property type="evidence" value="ECO:0007669"/>
    <property type="project" value="InterPro"/>
</dbReference>
<sequence>MNLEVQYEPSEQVFCTIIGSLIAGYSIAWSSPISRILSSPDYYPPFLVICRDQMHWIFLWVPIGATIGALLAGSLADLIGRLGTYTYLFFTLGVLLVHILGIFNSYFTLGFVITILAVIFLFSQLFIPESPTYLVKNNRKEEAMNSLKRLRNPHDNIEMEMEELQIHLQNVISVEATNFGKIFTKVNMKSVLIVVVLMIFHQICGFNATFILSNTGKKAESLCIFIAACLQSLVTLFASHLVDKVGRKVLLEISSVITSISLLSLGFYFWSRPWSMEDSYYLRWVLLISLMTYFAAFSIGLGPVPWLILPEILTPQIKALGIGIAVGTNWLCFSLLSFLYQSLQAISDLSFIFWAMATVSFIAFIFTAFILIETKGKSLQEIQDKLIGLQLNRVDVAK</sequence>
<evidence type="ECO:0000256" key="3">
    <source>
        <dbReference type="ARBA" id="ARBA00022989"/>
    </source>
</evidence>
<evidence type="ECO:0000256" key="4">
    <source>
        <dbReference type="ARBA" id="ARBA00023136"/>
    </source>
</evidence>
<keyword evidence="4 5" id="KW-0472">Membrane</keyword>
<feature type="transmembrane region" description="Helical" evidence="5">
    <location>
        <begin position="352"/>
        <end position="372"/>
    </location>
</feature>